<dbReference type="Proteomes" id="UP000669179">
    <property type="component" value="Unassembled WGS sequence"/>
</dbReference>
<feature type="transmembrane region" description="Helical" evidence="1">
    <location>
        <begin position="12"/>
        <end position="36"/>
    </location>
</feature>
<dbReference type="RefSeq" id="WP_208263029.1">
    <property type="nucleotide sequence ID" value="NZ_JAGEOJ010000029.1"/>
</dbReference>
<comment type="caution">
    <text evidence="2">The sequence shown here is derived from an EMBL/GenBank/DDBJ whole genome shotgun (WGS) entry which is preliminary data.</text>
</comment>
<organism evidence="2 3">
    <name type="scientific">Actinomadura barringtoniae</name>
    <dbReference type="NCBI Taxonomy" id="1427535"/>
    <lineage>
        <taxon>Bacteria</taxon>
        <taxon>Bacillati</taxon>
        <taxon>Actinomycetota</taxon>
        <taxon>Actinomycetes</taxon>
        <taxon>Streptosporangiales</taxon>
        <taxon>Thermomonosporaceae</taxon>
        <taxon>Actinomadura</taxon>
    </lineage>
</organism>
<sequence length="52" mass="5001">MPDRAVFVDGDWLGAIAFVAGSAGIAAITNSAGAVASTTGSSGGHPIIISQN</sequence>
<dbReference type="AlphaFoldDB" id="A0A939PLZ6"/>
<evidence type="ECO:0000313" key="2">
    <source>
        <dbReference type="EMBL" id="MBO2454802.1"/>
    </source>
</evidence>
<name>A0A939PLZ6_9ACTN</name>
<gene>
    <name evidence="2" type="ORF">J4573_47480</name>
</gene>
<evidence type="ECO:0000256" key="1">
    <source>
        <dbReference type="SAM" id="Phobius"/>
    </source>
</evidence>
<reference evidence="2" key="1">
    <citation type="submission" date="2021-03" db="EMBL/GenBank/DDBJ databases">
        <authorList>
            <person name="Kanchanasin P."/>
            <person name="Saeng-In P."/>
            <person name="Phongsopitanun W."/>
            <person name="Yuki M."/>
            <person name="Kudo T."/>
            <person name="Ohkuma M."/>
            <person name="Tanasupawat S."/>
        </authorList>
    </citation>
    <scope>NUCLEOTIDE SEQUENCE</scope>
    <source>
        <strain evidence="2">GKU 128</strain>
    </source>
</reference>
<keyword evidence="1" id="KW-0812">Transmembrane</keyword>
<keyword evidence="3" id="KW-1185">Reference proteome</keyword>
<protein>
    <submittedName>
        <fullName evidence="2">Uncharacterized protein</fullName>
    </submittedName>
</protein>
<dbReference type="EMBL" id="JAGEOJ010000029">
    <property type="protein sequence ID" value="MBO2454802.1"/>
    <property type="molecule type" value="Genomic_DNA"/>
</dbReference>
<proteinExistence type="predicted"/>
<evidence type="ECO:0000313" key="3">
    <source>
        <dbReference type="Proteomes" id="UP000669179"/>
    </source>
</evidence>
<accession>A0A939PLZ6</accession>
<keyword evidence="1" id="KW-0472">Membrane</keyword>
<keyword evidence="1" id="KW-1133">Transmembrane helix</keyword>